<dbReference type="InterPro" id="IPR033479">
    <property type="entry name" value="dCache_1"/>
</dbReference>
<dbReference type="SMART" id="SM00283">
    <property type="entry name" value="MA"/>
    <property type="match status" value="1"/>
</dbReference>
<evidence type="ECO:0000256" key="6">
    <source>
        <dbReference type="ARBA" id="ARBA00023136"/>
    </source>
</evidence>
<evidence type="ECO:0000259" key="13">
    <source>
        <dbReference type="PROSITE" id="PS50885"/>
    </source>
</evidence>
<comment type="similarity">
    <text evidence="7">Belongs to the methyl-accepting chemotaxis (MCP) protein family.</text>
</comment>
<evidence type="ECO:0000256" key="10">
    <source>
        <dbReference type="SAM" id="MobiDB-lite"/>
    </source>
</evidence>
<evidence type="ECO:0000313" key="14">
    <source>
        <dbReference type="EMBL" id="AYM76067.1"/>
    </source>
</evidence>
<dbReference type="CDD" id="cd06225">
    <property type="entry name" value="HAMP"/>
    <property type="match status" value="1"/>
</dbReference>
<sequence length="644" mass="67937">MLSSLRTRLVLICVAIVVLSMLALSVANYVTTRSSMLASSDQQMQQLLQSQSAVLAQWVDGKKKVMASVVMSAETPDPLRAFQIAEKAGDFAEVFIGYADKRSVFTHPGRPADFDPTARAWYTDTVKAGVPMLTPPYVDAASHKLVVSFTAPVGPKEALLGVAGADVLLDTVIANVVAIKPTPHSFAFLVDQSGTIIAHADKELSLQPVTKLDAALSAAQVNRLESSRASEAVRLNERDGKLYVTRVAGTDWLLAVVLDQQEAMQALQTMLTTATVTAALLTGLAALLLSLLVFKMLKRLELVRDALDDIASGEGDLTRRLDASGVDELAQIAGAFNRFIDKIAAVLVKIRTASESVKVSSSEIAAGNQDLSSRTEQQASSLEETAASMEELTSTVKQNADNARQANQMAQSASGVASKGGQVVAQVVDTMASINDSSKKIVDIISVIDGIAFQTNILALNAAVEAARAGEQGRGFAVVATEVRSLAQRSAGAAKEIKLLIDDSVGKVDSGARLVDEAGATMQEIVDSVRRVTDIMGEITAASVEQSSGIEQVNQAIAQMDQVTQQNAALVEEAAAAAESLQDQASTLAQVVGVFKLDDGQAPAAVPHAARPVARVPAPARIASRPATKAPVAKQERSDEWETF</sequence>
<dbReference type="PANTHER" id="PTHR43531">
    <property type="entry name" value="PROTEIN ICFG"/>
    <property type="match status" value="1"/>
</dbReference>
<dbReference type="GO" id="GO:0004888">
    <property type="term" value="F:transmembrane signaling receptor activity"/>
    <property type="evidence" value="ECO:0007669"/>
    <property type="project" value="InterPro"/>
</dbReference>
<feature type="compositionally biased region" description="Basic and acidic residues" evidence="10">
    <location>
        <begin position="634"/>
        <end position="644"/>
    </location>
</feature>
<feature type="coiled-coil region" evidence="9">
    <location>
        <begin position="553"/>
        <end position="591"/>
    </location>
</feature>
<dbReference type="Gene3D" id="1.10.287.950">
    <property type="entry name" value="Methyl-accepting chemotaxis protein"/>
    <property type="match status" value="1"/>
</dbReference>
<dbReference type="Proteomes" id="UP000279594">
    <property type="component" value="Chromosome"/>
</dbReference>
<evidence type="ECO:0000256" key="3">
    <source>
        <dbReference type="ARBA" id="ARBA00022481"/>
    </source>
</evidence>
<dbReference type="InterPro" id="IPR004090">
    <property type="entry name" value="Chemotax_Me-accpt_rcpt"/>
</dbReference>
<dbReference type="Pfam" id="PF00672">
    <property type="entry name" value="HAMP"/>
    <property type="match status" value="1"/>
</dbReference>
<keyword evidence="9" id="KW-0175">Coiled coil</keyword>
<feature type="domain" description="Methyl-accepting transducer" evidence="12">
    <location>
        <begin position="353"/>
        <end position="582"/>
    </location>
</feature>
<feature type="transmembrane region" description="Helical" evidence="11">
    <location>
        <begin position="270"/>
        <end position="294"/>
    </location>
</feature>
<dbReference type="SUPFAM" id="SSF103190">
    <property type="entry name" value="Sensory domain-like"/>
    <property type="match status" value="1"/>
</dbReference>
<dbReference type="Pfam" id="PF02743">
    <property type="entry name" value="dCache_1"/>
    <property type="match status" value="1"/>
</dbReference>
<evidence type="ECO:0000259" key="12">
    <source>
        <dbReference type="PROSITE" id="PS50111"/>
    </source>
</evidence>
<reference evidence="14 15" key="1">
    <citation type="submission" date="2018-10" db="EMBL/GenBank/DDBJ databases">
        <title>Effects of UV and annual dynamics of microbial communities in freshwater RAS systems.</title>
        <authorList>
            <person name="Bekkelund A.K."/>
            <person name="Hansen B.R."/>
            <person name="Stokken H."/>
            <person name="Eriksen B.F."/>
            <person name="Kashulin N.A."/>
        </authorList>
    </citation>
    <scope>NUCLEOTIDE SEQUENCE [LARGE SCALE GENOMIC DNA]</scope>
    <source>
        <strain evidence="14 15">BHSEK</strain>
    </source>
</reference>
<dbReference type="SUPFAM" id="SSF58104">
    <property type="entry name" value="Methyl-accepting chemotaxis protein (MCP) signaling domain"/>
    <property type="match status" value="1"/>
</dbReference>
<keyword evidence="15" id="KW-1185">Reference proteome</keyword>
<dbReference type="CDD" id="cd11386">
    <property type="entry name" value="MCP_signal"/>
    <property type="match status" value="1"/>
</dbReference>
<evidence type="ECO:0000256" key="7">
    <source>
        <dbReference type="ARBA" id="ARBA00029447"/>
    </source>
</evidence>
<dbReference type="GO" id="GO:0005886">
    <property type="term" value="C:plasma membrane"/>
    <property type="evidence" value="ECO:0007669"/>
    <property type="project" value="UniProtKB-SubCell"/>
</dbReference>
<dbReference type="FunFam" id="1.10.287.950:FF:000002">
    <property type="entry name" value="Methyl-accepting chemotaxis protein"/>
    <property type="match status" value="1"/>
</dbReference>
<dbReference type="InterPro" id="IPR003660">
    <property type="entry name" value="HAMP_dom"/>
</dbReference>
<keyword evidence="6 11" id="KW-0472">Membrane</keyword>
<name>A0A3G2E7P0_9BURK</name>
<dbReference type="GO" id="GO:0007165">
    <property type="term" value="P:signal transduction"/>
    <property type="evidence" value="ECO:0007669"/>
    <property type="project" value="UniProtKB-KW"/>
</dbReference>
<evidence type="ECO:0000313" key="15">
    <source>
        <dbReference type="Proteomes" id="UP000279594"/>
    </source>
</evidence>
<dbReference type="AlphaFoldDB" id="A0A3G2E7P0"/>
<keyword evidence="4 11" id="KW-0812">Transmembrane</keyword>
<dbReference type="Pfam" id="PF00015">
    <property type="entry name" value="MCPsignal"/>
    <property type="match status" value="1"/>
</dbReference>
<dbReference type="PRINTS" id="PR00260">
    <property type="entry name" value="CHEMTRNSDUCR"/>
</dbReference>
<dbReference type="InterPro" id="IPR029151">
    <property type="entry name" value="Sensor-like_sf"/>
</dbReference>
<dbReference type="EMBL" id="CP033019">
    <property type="protein sequence ID" value="AYM76067.1"/>
    <property type="molecule type" value="Genomic_DNA"/>
</dbReference>
<accession>A0A3G2E7P0</accession>
<dbReference type="PROSITE" id="PS50885">
    <property type="entry name" value="HAMP"/>
    <property type="match status" value="1"/>
</dbReference>
<dbReference type="GO" id="GO:0006935">
    <property type="term" value="P:chemotaxis"/>
    <property type="evidence" value="ECO:0007669"/>
    <property type="project" value="InterPro"/>
</dbReference>
<dbReference type="Gene3D" id="3.30.450.20">
    <property type="entry name" value="PAS domain"/>
    <property type="match status" value="2"/>
</dbReference>
<dbReference type="InterPro" id="IPR051310">
    <property type="entry name" value="MCP_chemotaxis"/>
</dbReference>
<comment type="subcellular location">
    <subcellularLocation>
        <location evidence="1">Cell membrane</location>
        <topology evidence="1">Multi-pass membrane protein</topology>
    </subcellularLocation>
</comment>
<dbReference type="PROSITE" id="PS50111">
    <property type="entry name" value="CHEMOTAXIS_TRANSDUC_2"/>
    <property type="match status" value="1"/>
</dbReference>
<dbReference type="RefSeq" id="WP_070224829.1">
    <property type="nucleotide sequence ID" value="NZ_CP033019.1"/>
</dbReference>
<keyword evidence="5 11" id="KW-1133">Transmembrane helix</keyword>
<keyword evidence="2" id="KW-1003">Cell membrane</keyword>
<dbReference type="SMART" id="SM00304">
    <property type="entry name" value="HAMP"/>
    <property type="match status" value="1"/>
</dbReference>
<dbReference type="InterPro" id="IPR004089">
    <property type="entry name" value="MCPsignal_dom"/>
</dbReference>
<feature type="region of interest" description="Disordered" evidence="10">
    <location>
        <begin position="617"/>
        <end position="644"/>
    </location>
</feature>
<evidence type="ECO:0000256" key="8">
    <source>
        <dbReference type="PROSITE-ProRule" id="PRU00284"/>
    </source>
</evidence>
<dbReference type="CDD" id="cd12913">
    <property type="entry name" value="PDC1_MCP_like"/>
    <property type="match status" value="1"/>
</dbReference>
<evidence type="ECO:0000256" key="4">
    <source>
        <dbReference type="ARBA" id="ARBA00022692"/>
    </source>
</evidence>
<evidence type="ECO:0000256" key="5">
    <source>
        <dbReference type="ARBA" id="ARBA00022989"/>
    </source>
</evidence>
<dbReference type="CDD" id="cd12912">
    <property type="entry name" value="PDC2_MCP_like"/>
    <property type="match status" value="1"/>
</dbReference>
<keyword evidence="3" id="KW-0488">Methylation</keyword>
<proteinExistence type="inferred from homology"/>
<gene>
    <name evidence="14" type="ORF">D9M09_09895</name>
</gene>
<dbReference type="PANTHER" id="PTHR43531:SF14">
    <property type="entry name" value="METHYL-ACCEPTING CHEMOTAXIS PROTEIN I-RELATED"/>
    <property type="match status" value="1"/>
</dbReference>
<feature type="compositionally biased region" description="Low complexity" evidence="10">
    <location>
        <begin position="617"/>
        <end position="627"/>
    </location>
</feature>
<feature type="domain" description="HAMP" evidence="13">
    <location>
        <begin position="294"/>
        <end position="348"/>
    </location>
</feature>
<evidence type="ECO:0000256" key="2">
    <source>
        <dbReference type="ARBA" id="ARBA00022475"/>
    </source>
</evidence>
<evidence type="ECO:0000256" key="1">
    <source>
        <dbReference type="ARBA" id="ARBA00004651"/>
    </source>
</evidence>
<keyword evidence="8" id="KW-0807">Transducer</keyword>
<evidence type="ECO:0000256" key="9">
    <source>
        <dbReference type="SAM" id="Coils"/>
    </source>
</evidence>
<organism evidence="14 15">
    <name type="scientific">Janthinobacterium agaricidamnosum</name>
    <dbReference type="NCBI Taxonomy" id="55508"/>
    <lineage>
        <taxon>Bacteria</taxon>
        <taxon>Pseudomonadati</taxon>
        <taxon>Pseudomonadota</taxon>
        <taxon>Betaproteobacteria</taxon>
        <taxon>Burkholderiales</taxon>
        <taxon>Oxalobacteraceae</taxon>
        <taxon>Janthinobacterium</taxon>
    </lineage>
</organism>
<evidence type="ECO:0000256" key="11">
    <source>
        <dbReference type="SAM" id="Phobius"/>
    </source>
</evidence>
<protein>
    <submittedName>
        <fullName evidence="14">Methyl-accepting chemotaxis protein</fullName>
    </submittedName>
</protein>